<dbReference type="RefSeq" id="WP_153091306.1">
    <property type="nucleotide sequence ID" value="NZ_VZAH01000096.1"/>
</dbReference>
<sequence length="193" mass="23526">MKRMIMTLVAVWMMIASMNAQRLTNIQAEARFITDKMVVELGLSSVQRNSILNINLNYLNGIRSYRDIDAYGWHYRNKQLKRMMTARQWKRFKDSYYFYRPIGWQNHVYVHHIYTKYPKHNWGHDKRRPRPECSYGRPGWPGGTHVTYGPGKPDKHHKHHKHHKHDKKWKHDKKKWKHDRDWDDDDDDDDDDD</sequence>
<feature type="chain" id="PRO_5026018871" description="DUF3300 domain-containing protein" evidence="2">
    <location>
        <begin position="23"/>
        <end position="193"/>
    </location>
</feature>
<evidence type="ECO:0000256" key="1">
    <source>
        <dbReference type="SAM" id="MobiDB-lite"/>
    </source>
</evidence>
<name>A0A6G1VMJ8_9BACT</name>
<feature type="compositionally biased region" description="Acidic residues" evidence="1">
    <location>
        <begin position="182"/>
        <end position="193"/>
    </location>
</feature>
<evidence type="ECO:0008006" key="5">
    <source>
        <dbReference type="Google" id="ProtNLM"/>
    </source>
</evidence>
<dbReference type="OrthoDB" id="1079950at2"/>
<proteinExistence type="predicted"/>
<feature type="signal peptide" evidence="2">
    <location>
        <begin position="1"/>
        <end position="22"/>
    </location>
</feature>
<gene>
    <name evidence="3" type="ORF">F7D25_10245</name>
</gene>
<evidence type="ECO:0000256" key="2">
    <source>
        <dbReference type="SAM" id="SignalP"/>
    </source>
</evidence>
<protein>
    <recommendedName>
        <fullName evidence="5">DUF3300 domain-containing protein</fullName>
    </recommendedName>
</protein>
<keyword evidence="2" id="KW-0732">Signal</keyword>
<dbReference type="Proteomes" id="UP000477980">
    <property type="component" value="Unassembled WGS sequence"/>
</dbReference>
<feature type="compositionally biased region" description="Basic residues" evidence="1">
    <location>
        <begin position="154"/>
        <end position="177"/>
    </location>
</feature>
<comment type="caution">
    <text evidence="3">The sequence shown here is derived from an EMBL/GenBank/DDBJ whole genome shotgun (WGS) entry which is preliminary data.</text>
</comment>
<dbReference type="EMBL" id="VZAH01000096">
    <property type="protein sequence ID" value="MQP14775.1"/>
    <property type="molecule type" value="Genomic_DNA"/>
</dbReference>
<organism evidence="3 4">
    <name type="scientific">Segatella copri</name>
    <dbReference type="NCBI Taxonomy" id="165179"/>
    <lineage>
        <taxon>Bacteria</taxon>
        <taxon>Pseudomonadati</taxon>
        <taxon>Bacteroidota</taxon>
        <taxon>Bacteroidia</taxon>
        <taxon>Bacteroidales</taxon>
        <taxon>Prevotellaceae</taxon>
        <taxon>Segatella</taxon>
    </lineage>
</organism>
<reference evidence="3 4" key="1">
    <citation type="submission" date="2019-09" db="EMBL/GenBank/DDBJ databases">
        <title>Distinct polysaccharide growth profiles of human intestinal Prevotella copri isolates.</title>
        <authorList>
            <person name="Fehlner-Peach H."/>
            <person name="Magnabosco C."/>
            <person name="Raghavan V."/>
            <person name="Scher J.U."/>
            <person name="Tett A."/>
            <person name="Cox L.M."/>
            <person name="Gottsegen C."/>
            <person name="Watters A."/>
            <person name="Wiltshire- Gordon J.D."/>
            <person name="Segata N."/>
            <person name="Bonneau R."/>
            <person name="Littman D.R."/>
        </authorList>
    </citation>
    <scope>NUCLEOTIDE SEQUENCE [LARGE SCALE GENOMIC DNA]</scope>
    <source>
        <strain evidence="4">iAA917</strain>
    </source>
</reference>
<evidence type="ECO:0000313" key="3">
    <source>
        <dbReference type="EMBL" id="MQP14775.1"/>
    </source>
</evidence>
<dbReference type="AlphaFoldDB" id="A0A6G1VMJ8"/>
<accession>A0A6G1VMJ8</accession>
<evidence type="ECO:0000313" key="4">
    <source>
        <dbReference type="Proteomes" id="UP000477980"/>
    </source>
</evidence>
<feature type="region of interest" description="Disordered" evidence="1">
    <location>
        <begin position="121"/>
        <end position="193"/>
    </location>
</feature>